<dbReference type="EMBL" id="MFGB01000010">
    <property type="protein sequence ID" value="OGF27058.1"/>
    <property type="molecule type" value="Genomic_DNA"/>
</dbReference>
<feature type="signal peptide" evidence="1">
    <location>
        <begin position="1"/>
        <end position="17"/>
    </location>
</feature>
<comment type="caution">
    <text evidence="2">The sequence shown here is derived from an EMBL/GenBank/DDBJ whole genome shotgun (WGS) entry which is preliminary data.</text>
</comment>
<keyword evidence="1" id="KW-0732">Signal</keyword>
<organism evidence="2 3">
    <name type="scientific">Candidatus Falkowbacteria bacterium RIFOXYA2_FULL_47_19</name>
    <dbReference type="NCBI Taxonomy" id="1797994"/>
    <lineage>
        <taxon>Bacteria</taxon>
        <taxon>Candidatus Falkowiibacteriota</taxon>
    </lineage>
</organism>
<proteinExistence type="predicted"/>
<reference evidence="2 3" key="1">
    <citation type="journal article" date="2016" name="Nat. Commun.">
        <title>Thousands of microbial genomes shed light on interconnected biogeochemical processes in an aquifer system.</title>
        <authorList>
            <person name="Anantharaman K."/>
            <person name="Brown C.T."/>
            <person name="Hug L.A."/>
            <person name="Sharon I."/>
            <person name="Castelle C.J."/>
            <person name="Probst A.J."/>
            <person name="Thomas B.C."/>
            <person name="Singh A."/>
            <person name="Wilkins M.J."/>
            <person name="Karaoz U."/>
            <person name="Brodie E.L."/>
            <person name="Williams K.H."/>
            <person name="Hubbard S.S."/>
            <person name="Banfield J.F."/>
        </authorList>
    </citation>
    <scope>NUCLEOTIDE SEQUENCE [LARGE SCALE GENOMIC DNA]</scope>
</reference>
<name>A0A1F5SK00_9BACT</name>
<feature type="chain" id="PRO_5009521245" evidence="1">
    <location>
        <begin position="18"/>
        <end position="102"/>
    </location>
</feature>
<gene>
    <name evidence="2" type="ORF">A2227_04170</name>
</gene>
<evidence type="ECO:0000313" key="3">
    <source>
        <dbReference type="Proteomes" id="UP000178367"/>
    </source>
</evidence>
<dbReference type="Proteomes" id="UP000178367">
    <property type="component" value="Unassembled WGS sequence"/>
</dbReference>
<dbReference type="AlphaFoldDB" id="A0A1F5SK00"/>
<protein>
    <submittedName>
        <fullName evidence="2">Uncharacterized protein</fullName>
    </submittedName>
</protein>
<evidence type="ECO:0000313" key="2">
    <source>
        <dbReference type="EMBL" id="OGF27058.1"/>
    </source>
</evidence>
<evidence type="ECO:0000256" key="1">
    <source>
        <dbReference type="SAM" id="SignalP"/>
    </source>
</evidence>
<sequence>MKLFFFVFVLPAAAASASGIPAEIDGAVDLEVVIDDVDVYGLGFFQELRVDNKIEAVKSKALVIFCRLIQSQSESRSASARGLQVDTDRFSRRKIFLPDYGF</sequence>
<accession>A0A1F5SK00</accession>